<evidence type="ECO:0000256" key="4">
    <source>
        <dbReference type="ARBA" id="ARBA00023163"/>
    </source>
</evidence>
<dbReference type="Pfam" id="PF04542">
    <property type="entry name" value="Sigma70_r2"/>
    <property type="match status" value="1"/>
</dbReference>
<keyword evidence="3" id="KW-0731">Sigma factor</keyword>
<dbReference type="Gene3D" id="1.10.1740.10">
    <property type="match status" value="1"/>
</dbReference>
<dbReference type="PANTHER" id="PTHR43133:SF62">
    <property type="entry name" value="RNA POLYMERASE SIGMA FACTOR SIGZ"/>
    <property type="match status" value="1"/>
</dbReference>
<dbReference type="InterPro" id="IPR014284">
    <property type="entry name" value="RNA_pol_sigma-70_dom"/>
</dbReference>
<dbReference type="SUPFAM" id="SSF88659">
    <property type="entry name" value="Sigma3 and sigma4 domains of RNA polymerase sigma factors"/>
    <property type="match status" value="1"/>
</dbReference>
<dbReference type="GO" id="GO:0006352">
    <property type="term" value="P:DNA-templated transcription initiation"/>
    <property type="evidence" value="ECO:0007669"/>
    <property type="project" value="InterPro"/>
</dbReference>
<dbReference type="EMBL" id="JAHCMY010000001">
    <property type="protein sequence ID" value="MBS9523114.1"/>
    <property type="molecule type" value="Genomic_DNA"/>
</dbReference>
<name>A0AAP2G0M6_9BACT</name>
<evidence type="ECO:0000313" key="8">
    <source>
        <dbReference type="Proteomes" id="UP001319104"/>
    </source>
</evidence>
<reference evidence="7 8" key="1">
    <citation type="submission" date="2021-05" db="EMBL/GenBank/DDBJ databases">
        <authorList>
            <person name="Zhang Z.D."/>
            <person name="Osman G."/>
        </authorList>
    </citation>
    <scope>NUCLEOTIDE SEQUENCE [LARGE SCALE GENOMIC DNA]</scope>
    <source>
        <strain evidence="7 8">KCTC 32217</strain>
    </source>
</reference>
<organism evidence="7 8">
    <name type="scientific">Litoribacter ruber</name>
    <dbReference type="NCBI Taxonomy" id="702568"/>
    <lineage>
        <taxon>Bacteria</taxon>
        <taxon>Pseudomonadati</taxon>
        <taxon>Bacteroidota</taxon>
        <taxon>Cytophagia</taxon>
        <taxon>Cytophagales</taxon>
        <taxon>Cyclobacteriaceae</taxon>
        <taxon>Litoribacter</taxon>
    </lineage>
</organism>
<proteinExistence type="inferred from homology"/>
<dbReference type="Pfam" id="PF08281">
    <property type="entry name" value="Sigma70_r4_2"/>
    <property type="match status" value="1"/>
</dbReference>
<dbReference type="NCBIfam" id="TIGR02937">
    <property type="entry name" value="sigma70-ECF"/>
    <property type="match status" value="1"/>
</dbReference>
<dbReference type="RefSeq" id="WP_213943978.1">
    <property type="nucleotide sequence ID" value="NZ_JAHBGI010000003.1"/>
</dbReference>
<dbReference type="CDD" id="cd06171">
    <property type="entry name" value="Sigma70_r4"/>
    <property type="match status" value="1"/>
</dbReference>
<dbReference type="Gene3D" id="1.10.10.10">
    <property type="entry name" value="Winged helix-like DNA-binding domain superfamily/Winged helix DNA-binding domain"/>
    <property type="match status" value="1"/>
</dbReference>
<gene>
    <name evidence="7" type="ORF">KI659_03700</name>
</gene>
<dbReference type="InterPro" id="IPR036388">
    <property type="entry name" value="WH-like_DNA-bd_sf"/>
</dbReference>
<protein>
    <submittedName>
        <fullName evidence="7">Sigma-70 family RNA polymerase sigma factor</fullName>
    </submittedName>
</protein>
<evidence type="ECO:0000256" key="2">
    <source>
        <dbReference type="ARBA" id="ARBA00023015"/>
    </source>
</evidence>
<dbReference type="AlphaFoldDB" id="A0AAP2G0M6"/>
<dbReference type="GO" id="GO:0016987">
    <property type="term" value="F:sigma factor activity"/>
    <property type="evidence" value="ECO:0007669"/>
    <property type="project" value="UniProtKB-KW"/>
</dbReference>
<keyword evidence="2" id="KW-0805">Transcription regulation</keyword>
<dbReference type="InterPro" id="IPR013324">
    <property type="entry name" value="RNA_pol_sigma_r3/r4-like"/>
</dbReference>
<dbReference type="InterPro" id="IPR039425">
    <property type="entry name" value="RNA_pol_sigma-70-like"/>
</dbReference>
<sequence length="177" mass="20183">MQEKQIISGLKARNKAAVDYLYEKYSRALFAVVSRIILDRDLAEEVFHDAFVKIVGKIHTYQEDKGSLYTWMANVCRNAAIDKTRSKDFSKTGQTNNIDDHISALEGQSDTSDYVEGIGVRELITELSDDQRFIIDCIYFKGYSHSEIAEEFNIPLGTVKSRVRASFAVLKKKMEKI</sequence>
<dbReference type="SUPFAM" id="SSF88946">
    <property type="entry name" value="Sigma2 domain of RNA polymerase sigma factors"/>
    <property type="match status" value="1"/>
</dbReference>
<comment type="similarity">
    <text evidence="1">Belongs to the sigma-70 factor family. ECF subfamily.</text>
</comment>
<evidence type="ECO:0000256" key="1">
    <source>
        <dbReference type="ARBA" id="ARBA00010641"/>
    </source>
</evidence>
<evidence type="ECO:0000313" key="7">
    <source>
        <dbReference type="EMBL" id="MBS9523114.1"/>
    </source>
</evidence>
<feature type="domain" description="RNA polymerase sigma factor 70 region 4 type 2" evidence="6">
    <location>
        <begin position="120"/>
        <end position="164"/>
    </location>
</feature>
<evidence type="ECO:0000259" key="6">
    <source>
        <dbReference type="Pfam" id="PF08281"/>
    </source>
</evidence>
<evidence type="ECO:0000256" key="3">
    <source>
        <dbReference type="ARBA" id="ARBA00023082"/>
    </source>
</evidence>
<evidence type="ECO:0000259" key="5">
    <source>
        <dbReference type="Pfam" id="PF04542"/>
    </source>
</evidence>
<accession>A0AAP2G0M6</accession>
<dbReference type="GO" id="GO:0003677">
    <property type="term" value="F:DNA binding"/>
    <property type="evidence" value="ECO:0007669"/>
    <property type="project" value="InterPro"/>
</dbReference>
<dbReference type="InterPro" id="IPR007627">
    <property type="entry name" value="RNA_pol_sigma70_r2"/>
</dbReference>
<dbReference type="PANTHER" id="PTHR43133">
    <property type="entry name" value="RNA POLYMERASE ECF-TYPE SIGMA FACTO"/>
    <property type="match status" value="1"/>
</dbReference>
<keyword evidence="8" id="KW-1185">Reference proteome</keyword>
<keyword evidence="4" id="KW-0804">Transcription</keyword>
<dbReference type="InterPro" id="IPR013249">
    <property type="entry name" value="RNA_pol_sigma70_r4_t2"/>
</dbReference>
<dbReference type="Proteomes" id="UP001319104">
    <property type="component" value="Unassembled WGS sequence"/>
</dbReference>
<dbReference type="InterPro" id="IPR013325">
    <property type="entry name" value="RNA_pol_sigma_r2"/>
</dbReference>
<feature type="domain" description="RNA polymerase sigma-70 region 2" evidence="5">
    <location>
        <begin position="21"/>
        <end position="88"/>
    </location>
</feature>
<comment type="caution">
    <text evidence="7">The sequence shown here is derived from an EMBL/GenBank/DDBJ whole genome shotgun (WGS) entry which is preliminary data.</text>
</comment>